<evidence type="ECO:0000313" key="5">
    <source>
        <dbReference type="Proteomes" id="UP000466517"/>
    </source>
</evidence>
<evidence type="ECO:0000313" key="4">
    <source>
        <dbReference type="EMBL" id="BBZ28570.1"/>
    </source>
</evidence>
<dbReference type="AlphaFoldDB" id="A0A7I7XH97"/>
<dbReference type="CDD" id="cd07043">
    <property type="entry name" value="STAS_anti-anti-sigma_factors"/>
    <property type="match status" value="1"/>
</dbReference>
<feature type="domain" description="STAS" evidence="3">
    <location>
        <begin position="8"/>
        <end position="118"/>
    </location>
</feature>
<sequence length="118" mass="12017">MTNDGAGIEVTVLDVEGVTVVHVKGSVDMLTAATLGTRLLAAVAEHPRALIVDLTELEFLASMGLQVLLDAHAAAGPDTTMVVAADGPTTSRPLQITGIDDTIALYPTRAAALQALAG</sequence>
<gene>
    <name evidence="4" type="primary">rsfB_1</name>
    <name evidence="4" type="ORF">MMAD_28650</name>
</gene>
<dbReference type="Gene3D" id="3.30.750.24">
    <property type="entry name" value="STAS domain"/>
    <property type="match status" value="1"/>
</dbReference>
<dbReference type="EMBL" id="AP022610">
    <property type="protein sequence ID" value="BBZ28570.1"/>
    <property type="molecule type" value="Genomic_DNA"/>
</dbReference>
<dbReference type="PANTHER" id="PTHR33495:SF13">
    <property type="entry name" value="ANTI-SIGMA-F FACTOR ANTAGONIST RSFB"/>
    <property type="match status" value="1"/>
</dbReference>
<reference evidence="4 5" key="1">
    <citation type="journal article" date="2019" name="Emerg. Microbes Infect.">
        <title>Comprehensive subspecies identification of 175 nontuberculous mycobacteria species based on 7547 genomic profiles.</title>
        <authorList>
            <person name="Matsumoto Y."/>
            <person name="Kinjo T."/>
            <person name="Motooka D."/>
            <person name="Nabeya D."/>
            <person name="Jung N."/>
            <person name="Uechi K."/>
            <person name="Horii T."/>
            <person name="Iida T."/>
            <person name="Fujita J."/>
            <person name="Nakamura S."/>
        </authorList>
    </citation>
    <scope>NUCLEOTIDE SEQUENCE [LARGE SCALE GENOMIC DNA]</scope>
    <source>
        <strain evidence="4 5">JCM 13574</strain>
    </source>
</reference>
<accession>A0A7I7XH97</accession>
<protein>
    <recommendedName>
        <fullName evidence="2">Anti-sigma factor antagonist</fullName>
    </recommendedName>
</protein>
<evidence type="ECO:0000256" key="2">
    <source>
        <dbReference type="RuleBase" id="RU003749"/>
    </source>
</evidence>
<comment type="similarity">
    <text evidence="1 2">Belongs to the anti-sigma-factor antagonist family.</text>
</comment>
<keyword evidence="5" id="KW-1185">Reference proteome</keyword>
<dbReference type="InterPro" id="IPR002645">
    <property type="entry name" value="STAS_dom"/>
</dbReference>
<dbReference type="NCBIfam" id="TIGR00377">
    <property type="entry name" value="ant_ant_sig"/>
    <property type="match status" value="1"/>
</dbReference>
<dbReference type="RefSeq" id="WP_163738187.1">
    <property type="nucleotide sequence ID" value="NZ_AP022610.1"/>
</dbReference>
<dbReference type="GO" id="GO:0043856">
    <property type="term" value="F:anti-sigma factor antagonist activity"/>
    <property type="evidence" value="ECO:0007669"/>
    <property type="project" value="InterPro"/>
</dbReference>
<dbReference type="PROSITE" id="PS50801">
    <property type="entry name" value="STAS"/>
    <property type="match status" value="1"/>
</dbReference>
<dbReference type="PANTHER" id="PTHR33495">
    <property type="entry name" value="ANTI-SIGMA FACTOR ANTAGONIST TM_1081-RELATED-RELATED"/>
    <property type="match status" value="1"/>
</dbReference>
<evidence type="ECO:0000259" key="3">
    <source>
        <dbReference type="PROSITE" id="PS50801"/>
    </source>
</evidence>
<dbReference type="Proteomes" id="UP000466517">
    <property type="component" value="Chromosome"/>
</dbReference>
<dbReference type="KEGG" id="mmag:MMAD_28650"/>
<dbReference type="Pfam" id="PF01740">
    <property type="entry name" value="STAS"/>
    <property type="match status" value="1"/>
</dbReference>
<evidence type="ECO:0000256" key="1">
    <source>
        <dbReference type="ARBA" id="ARBA00009013"/>
    </source>
</evidence>
<dbReference type="InterPro" id="IPR003658">
    <property type="entry name" value="Anti-sigma_ant"/>
</dbReference>
<dbReference type="SUPFAM" id="SSF52091">
    <property type="entry name" value="SpoIIaa-like"/>
    <property type="match status" value="1"/>
</dbReference>
<proteinExistence type="inferred from homology"/>
<name>A0A7I7XH97_9MYCO</name>
<organism evidence="4 5">
    <name type="scientific">Mycolicibacterium madagascariense</name>
    <dbReference type="NCBI Taxonomy" id="212765"/>
    <lineage>
        <taxon>Bacteria</taxon>
        <taxon>Bacillati</taxon>
        <taxon>Actinomycetota</taxon>
        <taxon>Actinomycetes</taxon>
        <taxon>Mycobacteriales</taxon>
        <taxon>Mycobacteriaceae</taxon>
        <taxon>Mycolicibacterium</taxon>
    </lineage>
</organism>
<dbReference type="InterPro" id="IPR036513">
    <property type="entry name" value="STAS_dom_sf"/>
</dbReference>